<proteinExistence type="predicted"/>
<evidence type="ECO:0000313" key="2">
    <source>
        <dbReference type="Proteomes" id="UP000202917"/>
    </source>
</evidence>
<name>A0A1B0WM09_9CAUD</name>
<dbReference type="EMBL" id="KU599887">
    <property type="protein sequence ID" value="ANB40916.1"/>
    <property type="molecule type" value="Genomic_DNA"/>
</dbReference>
<organism evidence="1 2">
    <name type="scientific">Flavobacterium phage 2A</name>
    <dbReference type="NCBI Taxonomy" id="1792273"/>
    <lineage>
        <taxon>Viruses</taxon>
        <taxon>Duplodnaviria</taxon>
        <taxon>Heunggongvirae</taxon>
        <taxon>Uroviricota</taxon>
        <taxon>Caudoviricetes</taxon>
        <taxon>Duneviridae</taxon>
        <taxon>Unahavirus</taxon>
        <taxon>Unahavirus uv2A</taxon>
    </lineage>
</organism>
<dbReference type="Proteomes" id="UP000202917">
    <property type="component" value="Segment"/>
</dbReference>
<keyword evidence="2" id="KW-1185">Reference proteome</keyword>
<dbReference type="KEGG" id="vg:30308749"/>
<evidence type="ECO:0000313" key="1">
    <source>
        <dbReference type="EMBL" id="ANB40916.1"/>
    </source>
</evidence>
<dbReference type="OrthoDB" id="30496at10239"/>
<dbReference type="GeneID" id="30308749"/>
<sequence>MLRIAGNGQTTFVLSKPYLFLSKVILTKKKQWLSIFLYSFCLKAERRFLMDNHEIKIIYPKGMRVTLKGTTFRKAVQIALANNNAVPDEPLKMIFLSTGKILFLDKNAFSSYLNGTITQKELIELTECDELYRNNNDMQINDHYIDKGSLWKGVKQQAILIDDDVYVFTKLDLNIFEAVEPLQ</sequence>
<protein>
    <submittedName>
        <fullName evidence="1">Uncharacterized protein</fullName>
    </submittedName>
</protein>
<reference evidence="1 2" key="1">
    <citation type="submission" date="2016-01" db="EMBL/GenBank/DDBJ databases">
        <title>Molecular aspects and genomic diversity of bacteriophages-specific to fish pathogen Flavobacterium psychrophilum.</title>
        <authorList>
            <person name="Castillo D."/>
            <person name="Middelboe M."/>
        </authorList>
    </citation>
    <scope>NUCLEOTIDE SEQUENCE [LARGE SCALE GENOMIC DNA]</scope>
</reference>
<dbReference type="RefSeq" id="YP_009322877.1">
    <property type="nucleotide sequence ID" value="NC_031926.1"/>
</dbReference>
<accession>A0A1B0WM09</accession>